<feature type="domain" description="Schizont-infected cell agglutination C-terminal" evidence="3">
    <location>
        <begin position="722"/>
        <end position="762"/>
    </location>
</feature>
<evidence type="ECO:0000259" key="3">
    <source>
        <dbReference type="Pfam" id="PF12879"/>
    </source>
</evidence>
<feature type="region of interest" description="Disordered" evidence="1">
    <location>
        <begin position="208"/>
        <end position="305"/>
    </location>
</feature>
<dbReference type="AlphaFoldDB" id="A0A1A8WCD3"/>
<evidence type="ECO:0000313" key="5">
    <source>
        <dbReference type="Proteomes" id="UP000078560"/>
    </source>
</evidence>
<feature type="transmembrane region" description="Helical" evidence="2">
    <location>
        <begin position="631"/>
        <end position="654"/>
    </location>
</feature>
<dbReference type="Pfam" id="PF12879">
    <property type="entry name" value="SICA_C"/>
    <property type="match status" value="1"/>
</dbReference>
<gene>
    <name evidence="4" type="ORF">POVCU2_0062910</name>
</gene>
<dbReference type="InterPro" id="IPR024288">
    <property type="entry name" value="SICA_C"/>
</dbReference>
<feature type="region of interest" description="Disordered" evidence="1">
    <location>
        <begin position="524"/>
        <end position="555"/>
    </location>
</feature>
<name>A0A1A8WCD3_PLAOA</name>
<dbReference type="EMBL" id="FLQU01000973">
    <property type="protein sequence ID" value="SBS90670.1"/>
    <property type="molecule type" value="Genomic_DNA"/>
</dbReference>
<organism evidence="4 5">
    <name type="scientific">Plasmodium ovale curtisi</name>
    <dbReference type="NCBI Taxonomy" id="864141"/>
    <lineage>
        <taxon>Eukaryota</taxon>
        <taxon>Sar</taxon>
        <taxon>Alveolata</taxon>
        <taxon>Apicomplexa</taxon>
        <taxon>Aconoidasida</taxon>
        <taxon>Haemosporida</taxon>
        <taxon>Plasmodiidae</taxon>
        <taxon>Plasmodium</taxon>
        <taxon>Plasmodium (Plasmodium)</taxon>
    </lineage>
</organism>
<feature type="compositionally biased region" description="Basic and acidic residues" evidence="1">
    <location>
        <begin position="231"/>
        <end position="242"/>
    </location>
</feature>
<keyword evidence="2" id="KW-1133">Transmembrane helix</keyword>
<feature type="compositionally biased region" description="Pro residues" evidence="1">
    <location>
        <begin position="275"/>
        <end position="290"/>
    </location>
</feature>
<sequence>MEEIPIGTFTNYISPDIENLIHRYGHKTCGLMHKEVCDGINSIITNGKKHVLKDKQVNVKKQFNKIWESEKKRFFDGIFRNLGYKNICFPRQLKSNSIINDLISKFIKFCKELDDRRPEAIKNGNYAVCKEYDTWINKQKTQFQRDYLEKVRITGDNKQVLKSFRTKLNSESFDPHNIYSSKLDCNQIHGIPKIPKHPHKEPPIISSQKPVVPSTGHGTHKVYPSSLPTKEVGKPKKNENVHHPVATTSHKDDSHAKHTPDLSTSKIQTTSISPPFAPPASLPVAPPPPSSASEPPRLSPVPPVTKPAVVQPTPLVPATVFQPVNKFPAPVPTLSQTPVTTLAQTPVPTLAQTPVTTLAQDTVTTLAQDTITTSAQDTVTTSAQDTVTTSAQDTVTTSAQDTVTTSAQDTVTTSAQTPVNTTAQDTINVTAQNTFKTSGTIPTPVTVATQATAIVTTSSQITTLFPAPAQSTDSTVLSLPTTTTSTTTITVPTVTITATSHATTNTVTSTSTVASIIPITRITQDDLNPKTSGHSKSSSPDPVISPKPGDADMSSIGSQLAVLPSLTPYTGSNTKTNVVLSKATDIQIRSSPKGMPPQSKGAQLPKVTRKNDEPDTATEEFPPLTNIIPTILIILSTFTIFFLLYKYTLLGLLLGRRKRKRKTDIRRIFLIPEEHTYKTTHKIIYESNDNNLGDQILENDAYIKMLKINKYQKAIQKKKKKKKNTLIEVHMEVLEECKKDEWEFHKGDFLEICLRGFISEENDTFSNLPIYELTVNNIKNEKTIEDIQKEEILWNNWIENHRSILEEWKKKVWFQILKNEWKKEQKIYQEKIHNLEANIFKEELQTESIVSQKDVWKQWISKQATLIDSFMQKDWFNSLINEQYNEKDNYGIKGSNDVSFTNTTGLENEKIYYEHYKKKYIIEKIMIQIHMMVLEECIKESIITNKELCIDNFIEDIHNKKNHVEKPDISKENGNDLRVSLFEETNT</sequence>
<feature type="region of interest" description="Disordered" evidence="1">
    <location>
        <begin position="376"/>
        <end position="413"/>
    </location>
</feature>
<reference evidence="5" key="1">
    <citation type="submission" date="2016-05" db="EMBL/GenBank/DDBJ databases">
        <authorList>
            <person name="Naeem Raeece"/>
        </authorList>
    </citation>
    <scope>NUCLEOTIDE SEQUENCE [LARGE SCALE GENOMIC DNA]</scope>
</reference>
<protein>
    <submittedName>
        <fullName evidence="4">STP1 protein</fullName>
    </submittedName>
</protein>
<accession>A0A1A8WCD3</accession>
<feature type="compositionally biased region" description="Polar residues" evidence="1">
    <location>
        <begin position="529"/>
        <end position="540"/>
    </location>
</feature>
<evidence type="ECO:0000256" key="1">
    <source>
        <dbReference type="SAM" id="MobiDB-lite"/>
    </source>
</evidence>
<feature type="compositionally biased region" description="Basic and acidic residues" evidence="1">
    <location>
        <begin position="249"/>
        <end position="260"/>
    </location>
</feature>
<dbReference type="Proteomes" id="UP000078560">
    <property type="component" value="Unassembled WGS sequence"/>
</dbReference>
<keyword evidence="2" id="KW-0812">Transmembrane</keyword>
<feature type="compositionally biased region" description="Polar residues" evidence="1">
    <location>
        <begin position="261"/>
        <end position="270"/>
    </location>
</feature>
<feature type="region of interest" description="Disordered" evidence="1">
    <location>
        <begin position="589"/>
        <end position="618"/>
    </location>
</feature>
<proteinExistence type="predicted"/>
<keyword evidence="2" id="KW-0472">Membrane</keyword>
<evidence type="ECO:0000256" key="2">
    <source>
        <dbReference type="SAM" id="Phobius"/>
    </source>
</evidence>
<evidence type="ECO:0000313" key="4">
    <source>
        <dbReference type="EMBL" id="SBS90670.1"/>
    </source>
</evidence>